<evidence type="ECO:0000256" key="2">
    <source>
        <dbReference type="ARBA" id="ARBA00022603"/>
    </source>
</evidence>
<keyword evidence="6" id="KW-0819">tRNA processing</keyword>
<gene>
    <name evidence="11" type="ORF">AWB66_03861</name>
</gene>
<dbReference type="EMBL" id="FCNZ02000014">
    <property type="protein sequence ID" value="SAL64131.1"/>
    <property type="molecule type" value="Genomic_DNA"/>
</dbReference>
<reference evidence="11" key="1">
    <citation type="submission" date="2016-01" db="EMBL/GenBank/DDBJ databases">
        <authorList>
            <person name="Peeters Charlotte."/>
        </authorList>
    </citation>
    <scope>NUCLEOTIDE SEQUENCE</scope>
    <source>
        <strain evidence="11">LMG 22936</strain>
    </source>
</reference>
<evidence type="ECO:0000313" key="11">
    <source>
        <dbReference type="EMBL" id="SAL64131.1"/>
    </source>
</evidence>
<keyword evidence="9" id="KW-0511">Multifunctional enzyme</keyword>
<dbReference type="NCBIfam" id="TIGR03197">
    <property type="entry name" value="MnmC_Cterm"/>
    <property type="match status" value="1"/>
</dbReference>
<comment type="caution">
    <text evidence="11">The sequence shown here is derived from an EMBL/GenBank/DDBJ whole genome shotgun (WGS) entry which is preliminary data.</text>
</comment>
<dbReference type="GO" id="GO:0032259">
    <property type="term" value="P:methylation"/>
    <property type="evidence" value="ECO:0007669"/>
    <property type="project" value="UniProtKB-KW"/>
</dbReference>
<dbReference type="InterPro" id="IPR029063">
    <property type="entry name" value="SAM-dependent_MTases_sf"/>
</dbReference>
<keyword evidence="7" id="KW-0274">FAD</keyword>
<dbReference type="GO" id="GO:0008168">
    <property type="term" value="F:methyltransferase activity"/>
    <property type="evidence" value="ECO:0007669"/>
    <property type="project" value="UniProtKB-KW"/>
</dbReference>
<keyword evidence="2 11" id="KW-0489">Methyltransferase</keyword>
<keyword evidence="12" id="KW-1185">Reference proteome</keyword>
<evidence type="ECO:0000256" key="8">
    <source>
        <dbReference type="ARBA" id="ARBA00023002"/>
    </source>
</evidence>
<dbReference type="Gene3D" id="3.50.50.60">
    <property type="entry name" value="FAD/NAD(P)-binding domain"/>
    <property type="match status" value="1"/>
</dbReference>
<evidence type="ECO:0000256" key="3">
    <source>
        <dbReference type="ARBA" id="ARBA00022630"/>
    </source>
</evidence>
<keyword evidence="4" id="KW-0808">Transferase</keyword>
<feature type="domain" description="FAD dependent oxidoreductase" evidence="10">
    <location>
        <begin position="202"/>
        <end position="563"/>
    </location>
</feature>
<evidence type="ECO:0000256" key="7">
    <source>
        <dbReference type="ARBA" id="ARBA00022827"/>
    </source>
</evidence>
<dbReference type="Gene3D" id="3.30.9.10">
    <property type="entry name" value="D-Amino Acid Oxidase, subunit A, domain 2"/>
    <property type="match status" value="1"/>
</dbReference>
<organism evidence="11 12">
    <name type="scientific">Caballeronia telluris</name>
    <dbReference type="NCBI Taxonomy" id="326475"/>
    <lineage>
        <taxon>Bacteria</taxon>
        <taxon>Pseudomonadati</taxon>
        <taxon>Pseudomonadota</taxon>
        <taxon>Betaproteobacteria</taxon>
        <taxon>Burkholderiales</taxon>
        <taxon>Burkholderiaceae</taxon>
        <taxon>Caballeronia</taxon>
    </lineage>
</organism>
<dbReference type="Gene3D" id="3.40.50.150">
    <property type="entry name" value="Vaccinia Virus protein VP39"/>
    <property type="match status" value="1"/>
</dbReference>
<dbReference type="GO" id="GO:0005737">
    <property type="term" value="C:cytoplasm"/>
    <property type="evidence" value="ECO:0007669"/>
    <property type="project" value="TreeGrafter"/>
</dbReference>
<sequence length="596" mass="64461">MTDTFLQAHDLPRAWARRRTFTIADTQFGDGRAFLAAWAAWRADPARCERLHFVSAGSIATLDRAPPADVGPLTTLLANAWPMRVANVHRLEFEAGRVVLTLIVGENADVLNKLWLRADAFNLRADRTVDPSATCKALARVAADHATLAAEAQPTLQRALEAAGFVCDPATKAILTARFAPRWRVRRHEPPLPASIDGDRHAIVIGAGLAGCAVSARLTARGWRVTLVDRNADVARDASGNPAGVFHPIVWRDDSIAARLTRAAFLYALRHWTELEDAGHELRRTRDGLLQIADSPDDALAIADAIGRFGLPRDYAVAATSEDALRIAGVEVARGGWFFPRGGAISPASVCAAQCAISGERLTRRFGTEVARVAHDGHAWRAFDSAGALIAQAPIVVLANAHDAKRLAALHGDPTRSVRGQLTILDDTPLDALRVPVIGDGYALPLAPHRTLTGATYDIDSTDREIRAAGHRENLERIARMLPASKFDATQPFEGRVAFRCVTSDRMPMIGQLADEIAARADAKRLSGAWPLDLPRAAGLYGAFAFGSRGLVWSALAAELIASQIEGEPWPIERELAEALDPARFLLRALRHGDFT</sequence>
<keyword evidence="3" id="KW-0285">Flavoprotein</keyword>
<dbReference type="GO" id="GO:0008033">
    <property type="term" value="P:tRNA processing"/>
    <property type="evidence" value="ECO:0007669"/>
    <property type="project" value="UniProtKB-KW"/>
</dbReference>
<dbReference type="Proteomes" id="UP000054717">
    <property type="component" value="Unassembled WGS sequence"/>
</dbReference>
<evidence type="ECO:0000256" key="4">
    <source>
        <dbReference type="ARBA" id="ARBA00022679"/>
    </source>
</evidence>
<dbReference type="RefSeq" id="WP_087631766.1">
    <property type="nucleotide sequence ID" value="NZ_FCNZ02000014.1"/>
</dbReference>
<evidence type="ECO:0000313" key="12">
    <source>
        <dbReference type="Proteomes" id="UP000054717"/>
    </source>
</evidence>
<dbReference type="InterPro" id="IPR036188">
    <property type="entry name" value="FAD/NAD-bd_sf"/>
</dbReference>
<evidence type="ECO:0000259" key="10">
    <source>
        <dbReference type="Pfam" id="PF01266"/>
    </source>
</evidence>
<protein>
    <submittedName>
        <fullName evidence="11">5-methylaminomethyl-2-thiouridine methyltransferase</fullName>
    </submittedName>
</protein>
<evidence type="ECO:0000256" key="5">
    <source>
        <dbReference type="ARBA" id="ARBA00022691"/>
    </source>
</evidence>
<keyword evidence="8" id="KW-0560">Oxidoreductase</keyword>
<dbReference type="GO" id="GO:0016645">
    <property type="term" value="F:oxidoreductase activity, acting on the CH-NH group of donors"/>
    <property type="evidence" value="ECO:0007669"/>
    <property type="project" value="InterPro"/>
</dbReference>
<dbReference type="PANTHER" id="PTHR13847">
    <property type="entry name" value="SARCOSINE DEHYDROGENASE-RELATED"/>
    <property type="match status" value="1"/>
</dbReference>
<dbReference type="Pfam" id="PF01266">
    <property type="entry name" value="DAO"/>
    <property type="match status" value="1"/>
</dbReference>
<dbReference type="AlphaFoldDB" id="A0A158J723"/>
<keyword evidence="1" id="KW-0963">Cytoplasm</keyword>
<dbReference type="NCBIfam" id="NF002483">
    <property type="entry name" value="PRK01747.1-4"/>
    <property type="match status" value="1"/>
</dbReference>
<proteinExistence type="predicted"/>
<dbReference type="InterPro" id="IPR017610">
    <property type="entry name" value="tRNA_S-uridine_synth_MnmC_C"/>
</dbReference>
<evidence type="ECO:0000256" key="1">
    <source>
        <dbReference type="ARBA" id="ARBA00022490"/>
    </source>
</evidence>
<dbReference type="InterPro" id="IPR006076">
    <property type="entry name" value="FAD-dep_OxRdtase"/>
</dbReference>
<name>A0A158J723_9BURK</name>
<evidence type="ECO:0000256" key="9">
    <source>
        <dbReference type="ARBA" id="ARBA00023268"/>
    </source>
</evidence>
<evidence type="ECO:0000256" key="6">
    <source>
        <dbReference type="ARBA" id="ARBA00022694"/>
    </source>
</evidence>
<dbReference type="PANTHER" id="PTHR13847:SF283">
    <property type="entry name" value="TRNA 5-METHYLAMINOMETHYL-2-THIOURIDINE BIOSYNTHESIS BIFUNCTIONAL PROTEIN MNMC"/>
    <property type="match status" value="1"/>
</dbReference>
<accession>A0A158J723</accession>
<dbReference type="SUPFAM" id="SSF51905">
    <property type="entry name" value="FAD/NAD(P)-binding domain"/>
    <property type="match status" value="1"/>
</dbReference>
<dbReference type="STRING" id="326475.AWB66_03861"/>
<keyword evidence="5" id="KW-0949">S-adenosyl-L-methionine</keyword>